<dbReference type="CDD" id="cd09294">
    <property type="entry name" value="SmpB"/>
    <property type="match status" value="1"/>
</dbReference>
<proteinExistence type="inferred from homology"/>
<evidence type="ECO:0000313" key="4">
    <source>
        <dbReference type="EMBL" id="OGC88137.1"/>
    </source>
</evidence>
<keyword evidence="2 3" id="KW-0694">RNA-binding</keyword>
<dbReference type="Gene3D" id="2.40.280.10">
    <property type="match status" value="1"/>
</dbReference>
<dbReference type="STRING" id="1797247.A2419_01560"/>
<gene>
    <name evidence="3" type="primary">smpB</name>
    <name evidence="4" type="ORF">A2419_01560</name>
</gene>
<protein>
    <recommendedName>
        <fullName evidence="3">SsrA-binding protein</fullName>
    </recommendedName>
    <alternativeName>
        <fullName evidence="3">Small protein B</fullName>
    </alternativeName>
</protein>
<sequence>MRHFCQKIGIVTLMNLIEHKKARLDYEILEEFEAGIELLGHEVKSIRARHGKLEGSHVIIRGGEAYIVGMHIPPYQAANTPDDYDPDRSRKLLLIKKELGELATFESQKGLTIVPISVYNKGSKLKVKVAVGRGRKNYDKRAVLKKRDTDRDIRRTLKNQ</sequence>
<evidence type="ECO:0000256" key="1">
    <source>
        <dbReference type="ARBA" id="ARBA00022490"/>
    </source>
</evidence>
<dbReference type="HAMAP" id="MF_00023">
    <property type="entry name" value="SmpB"/>
    <property type="match status" value="1"/>
</dbReference>
<dbReference type="NCBIfam" id="NF003843">
    <property type="entry name" value="PRK05422.1"/>
    <property type="match status" value="1"/>
</dbReference>
<dbReference type="GO" id="GO:0070930">
    <property type="term" value="P:trans-translation-dependent protein tagging"/>
    <property type="evidence" value="ECO:0007669"/>
    <property type="project" value="TreeGrafter"/>
</dbReference>
<dbReference type="GO" id="GO:0070929">
    <property type="term" value="P:trans-translation"/>
    <property type="evidence" value="ECO:0007669"/>
    <property type="project" value="UniProtKB-UniRule"/>
</dbReference>
<dbReference type="PANTHER" id="PTHR30308">
    <property type="entry name" value="TMRNA-BINDING COMPONENT OF TRANS-TRANSLATION TAGGING COMPLEX"/>
    <property type="match status" value="1"/>
</dbReference>
<reference evidence="4 5" key="1">
    <citation type="journal article" date="2016" name="Nat. Commun.">
        <title>Thousands of microbial genomes shed light on interconnected biogeochemical processes in an aquifer system.</title>
        <authorList>
            <person name="Anantharaman K."/>
            <person name="Brown C.T."/>
            <person name="Hug L.A."/>
            <person name="Sharon I."/>
            <person name="Castelle C.J."/>
            <person name="Probst A.J."/>
            <person name="Thomas B.C."/>
            <person name="Singh A."/>
            <person name="Wilkins M.J."/>
            <person name="Karaoz U."/>
            <person name="Brodie E.L."/>
            <person name="Williams K.H."/>
            <person name="Hubbard S.S."/>
            <person name="Banfield J.F."/>
        </authorList>
    </citation>
    <scope>NUCLEOTIDE SEQUENCE [LARGE SCALE GENOMIC DNA]</scope>
</reference>
<dbReference type="PANTHER" id="PTHR30308:SF2">
    <property type="entry name" value="SSRA-BINDING PROTEIN"/>
    <property type="match status" value="1"/>
</dbReference>
<organism evidence="4 5">
    <name type="scientific">Candidatus Adlerbacteria bacterium RIFOXYC1_FULL_48_26</name>
    <dbReference type="NCBI Taxonomy" id="1797247"/>
    <lineage>
        <taxon>Bacteria</taxon>
        <taxon>Candidatus Adleribacteriota</taxon>
    </lineage>
</organism>
<name>A0A1F4Y2D3_9BACT</name>
<dbReference type="NCBIfam" id="TIGR00086">
    <property type="entry name" value="smpB"/>
    <property type="match status" value="1"/>
</dbReference>
<accession>A0A1F4Y2D3</accession>
<evidence type="ECO:0000313" key="5">
    <source>
        <dbReference type="Proteomes" id="UP000176568"/>
    </source>
</evidence>
<dbReference type="PROSITE" id="PS01317">
    <property type="entry name" value="SSRP"/>
    <property type="match status" value="1"/>
</dbReference>
<evidence type="ECO:0000256" key="2">
    <source>
        <dbReference type="ARBA" id="ARBA00022884"/>
    </source>
</evidence>
<dbReference type="InterPro" id="IPR023620">
    <property type="entry name" value="SmpB"/>
</dbReference>
<comment type="caution">
    <text evidence="4">The sequence shown here is derived from an EMBL/GenBank/DDBJ whole genome shotgun (WGS) entry which is preliminary data.</text>
</comment>
<comment type="subcellular location">
    <subcellularLocation>
        <location evidence="3">Cytoplasm</location>
    </subcellularLocation>
    <text evidence="3">The tmRNA-SmpB complex associates with stalled 70S ribosomes.</text>
</comment>
<dbReference type="SUPFAM" id="SSF74982">
    <property type="entry name" value="Small protein B (SmpB)"/>
    <property type="match status" value="1"/>
</dbReference>
<keyword evidence="1 3" id="KW-0963">Cytoplasm</keyword>
<evidence type="ECO:0000256" key="3">
    <source>
        <dbReference type="HAMAP-Rule" id="MF_00023"/>
    </source>
</evidence>
<dbReference type="Pfam" id="PF01668">
    <property type="entry name" value="SmpB"/>
    <property type="match status" value="1"/>
</dbReference>
<dbReference type="GO" id="GO:0003723">
    <property type="term" value="F:RNA binding"/>
    <property type="evidence" value="ECO:0007669"/>
    <property type="project" value="UniProtKB-UniRule"/>
</dbReference>
<dbReference type="GO" id="GO:0005829">
    <property type="term" value="C:cytosol"/>
    <property type="evidence" value="ECO:0007669"/>
    <property type="project" value="TreeGrafter"/>
</dbReference>
<dbReference type="AlphaFoldDB" id="A0A1F4Y2D3"/>
<dbReference type="EMBL" id="MEXB01000012">
    <property type="protein sequence ID" value="OGC88137.1"/>
    <property type="molecule type" value="Genomic_DNA"/>
</dbReference>
<dbReference type="Proteomes" id="UP000176568">
    <property type="component" value="Unassembled WGS sequence"/>
</dbReference>
<dbReference type="InterPro" id="IPR000037">
    <property type="entry name" value="SsrA-bd_prot"/>
</dbReference>
<comment type="similarity">
    <text evidence="3">Belongs to the SmpB family.</text>
</comment>
<comment type="function">
    <text evidence="3">Required for rescue of stalled ribosomes mediated by trans-translation. Binds to transfer-messenger RNA (tmRNA), required for stable association of tmRNA with ribosomes. tmRNA and SmpB together mimic tRNA shape, replacing the anticodon stem-loop with SmpB. tmRNA is encoded by the ssrA gene; the 2 termini fold to resemble tRNA(Ala) and it encodes a 'tag peptide', a short internal open reading frame. During trans-translation Ala-aminoacylated tmRNA acts like a tRNA, entering the A-site of stalled ribosomes, displacing the stalled mRNA. The ribosome then switches to translate the ORF on the tmRNA; the nascent peptide is terminated with the 'tag peptide' encoded by the tmRNA and targeted for degradation. The ribosome is freed to recommence translation, which seems to be the essential function of trans-translation.</text>
</comment>
<dbReference type="InterPro" id="IPR020081">
    <property type="entry name" value="SsrA-bd_prot_CS"/>
</dbReference>